<accession>A0AAE3G7Q9</accession>
<dbReference type="Proteomes" id="UP001206128">
    <property type="component" value="Unassembled WGS sequence"/>
</dbReference>
<sequence length="456" mass="49806">MTYFADVKFIDRGNPDLVQLNAREFQRMTDLLDSARPTLRRAKDNTVWEGAGRDKYDARLADAGHLLDDLAAAFTIAHDALAGYAPELEKAKNLVREGRVTEGKLADLINSVADAWTSEAKAAEPMRKWEDIRSTTGFFDWVAELGVDVESIRADAERYYDETNTKFSTAKQVEETARARCLADLGRAYEALPDFRADSTEAAAIIAGIPDIAEEATQAASNPNVQLAGTGAKTDYGPSGVAQGAVSPALAAIKAAAAELPGGNVGIPWYQLWERDDSYREEWIRDNQAVIRAAAGKYGLPPDLVAGIAWQEVGGEAYWTDREVFGVRNSEEVDNPKLDPNDDQRSNATSMGPIAVQVRRAAETLGYDPATMTQAQRMEVVEALNDPKQNIFIAASHLADLKQETDFASDATLTQDQYRELAARYNGGPYWESKAAQGYGNGFMTNLPKAQLALGR</sequence>
<gene>
    <name evidence="2" type="ORF">LX83_000027</name>
</gene>
<evidence type="ECO:0000313" key="3">
    <source>
        <dbReference type="Proteomes" id="UP001206128"/>
    </source>
</evidence>
<feature type="compositionally biased region" description="Basic and acidic residues" evidence="1">
    <location>
        <begin position="330"/>
        <end position="345"/>
    </location>
</feature>
<evidence type="ECO:0000313" key="2">
    <source>
        <dbReference type="EMBL" id="MCP2163187.1"/>
    </source>
</evidence>
<comment type="caution">
    <text evidence="2">The sequence shown here is derived from an EMBL/GenBank/DDBJ whole genome shotgun (WGS) entry which is preliminary data.</text>
</comment>
<keyword evidence="3" id="KW-1185">Reference proteome</keyword>
<protein>
    <submittedName>
        <fullName evidence="2">Uncharacterized protein</fullName>
    </submittedName>
</protein>
<reference evidence="2" key="1">
    <citation type="submission" date="2022-06" db="EMBL/GenBank/DDBJ databases">
        <title>Genomic Encyclopedia of Archaeal and Bacterial Type Strains, Phase II (KMG-II): from individual species to whole genera.</title>
        <authorList>
            <person name="Goeker M."/>
        </authorList>
    </citation>
    <scope>NUCLEOTIDE SEQUENCE</scope>
    <source>
        <strain evidence="2">DSM 43935</strain>
    </source>
</reference>
<name>A0AAE3G7Q9_9PSEU</name>
<dbReference type="InterPro" id="IPR023346">
    <property type="entry name" value="Lysozyme-like_dom_sf"/>
</dbReference>
<proteinExistence type="predicted"/>
<dbReference type="Gene3D" id="1.10.530.10">
    <property type="match status" value="1"/>
</dbReference>
<dbReference type="RefSeq" id="WP_253765609.1">
    <property type="nucleotide sequence ID" value="NZ_JAMTCK010000001.1"/>
</dbReference>
<dbReference type="SUPFAM" id="SSF53955">
    <property type="entry name" value="Lysozyme-like"/>
    <property type="match status" value="1"/>
</dbReference>
<organism evidence="2 3">
    <name type="scientific">Goodfellowiella coeruleoviolacea</name>
    <dbReference type="NCBI Taxonomy" id="334858"/>
    <lineage>
        <taxon>Bacteria</taxon>
        <taxon>Bacillati</taxon>
        <taxon>Actinomycetota</taxon>
        <taxon>Actinomycetes</taxon>
        <taxon>Pseudonocardiales</taxon>
        <taxon>Pseudonocardiaceae</taxon>
        <taxon>Goodfellowiella</taxon>
    </lineage>
</organism>
<feature type="region of interest" description="Disordered" evidence="1">
    <location>
        <begin position="330"/>
        <end position="350"/>
    </location>
</feature>
<dbReference type="EMBL" id="JAMTCK010000001">
    <property type="protein sequence ID" value="MCP2163187.1"/>
    <property type="molecule type" value="Genomic_DNA"/>
</dbReference>
<evidence type="ECO:0000256" key="1">
    <source>
        <dbReference type="SAM" id="MobiDB-lite"/>
    </source>
</evidence>
<dbReference type="AlphaFoldDB" id="A0AAE3G7Q9"/>